<dbReference type="InterPro" id="IPR002678">
    <property type="entry name" value="DUF34/NIF3"/>
</dbReference>
<reference evidence="5 6" key="1">
    <citation type="submission" date="2015-07" db="EMBL/GenBank/DDBJ databases">
        <authorList>
            <person name="Noorani M."/>
        </authorList>
    </citation>
    <scope>NUCLEOTIDE SEQUENCE [LARGE SCALE GENOMIC DNA]</scope>
    <source>
        <strain evidence="6">ATCC 25104 / DSM 625 / JCM 10724 / NBRC 103206 / NCIMB 11243 / YT-1</strain>
    </source>
</reference>
<keyword evidence="5" id="KW-0378">Hydrolase</keyword>
<comment type="caution">
    <text evidence="5">The sequence shown here is derived from an EMBL/GenBank/DDBJ whole genome shotgun (WGS) entry which is preliminary data.</text>
</comment>
<dbReference type="SUPFAM" id="SSF102705">
    <property type="entry name" value="NIF3 (NGG1p interacting factor 3)-like"/>
    <property type="match status" value="1"/>
</dbReference>
<dbReference type="AlphaFoldDB" id="A0A0M9ADQ4"/>
<feature type="binding site" evidence="4">
    <location>
        <position position="214"/>
    </location>
    <ligand>
        <name>a divalent metal cation</name>
        <dbReference type="ChEBI" id="CHEBI:60240"/>
        <label>1</label>
    </ligand>
</feature>
<dbReference type="PATRIC" id="fig|271.14.peg.1205"/>
<dbReference type="PANTHER" id="PTHR13799:SF14">
    <property type="entry name" value="GTP CYCLOHYDROLASE 1 TYPE 2 HOMOLOG"/>
    <property type="match status" value="1"/>
</dbReference>
<dbReference type="Proteomes" id="UP000037685">
    <property type="component" value="Unassembled WGS sequence"/>
</dbReference>
<feature type="binding site" evidence="4">
    <location>
        <position position="101"/>
    </location>
    <ligand>
        <name>a divalent metal cation</name>
        <dbReference type="ChEBI" id="CHEBI:60240"/>
        <label>1</label>
    </ligand>
</feature>
<gene>
    <name evidence="5" type="primary">ybgI</name>
    <name evidence="5" type="ORF">BVI061214_01131</name>
</gene>
<feature type="binding site" evidence="4">
    <location>
        <position position="64"/>
    </location>
    <ligand>
        <name>a divalent metal cation</name>
        <dbReference type="ChEBI" id="CHEBI:60240"/>
        <label>2</label>
    </ligand>
</feature>
<feature type="binding site" evidence="4">
    <location>
        <position position="210"/>
    </location>
    <ligand>
        <name>a divalent metal cation</name>
        <dbReference type="ChEBI" id="CHEBI:60240"/>
        <label>1</label>
    </ligand>
</feature>
<dbReference type="NCBIfam" id="TIGR00486">
    <property type="entry name" value="YbgI_SA1388"/>
    <property type="match status" value="1"/>
</dbReference>
<comment type="similarity">
    <text evidence="1">Belongs to the GTP cyclohydrolase I type 2/NIF3 family.</text>
</comment>
<dbReference type="RefSeq" id="WP_053767637.1">
    <property type="nucleotide sequence ID" value="NZ_LHCI01000106.1"/>
</dbReference>
<evidence type="ECO:0000313" key="5">
    <source>
        <dbReference type="EMBL" id="KOX89947.1"/>
    </source>
</evidence>
<evidence type="ECO:0000256" key="1">
    <source>
        <dbReference type="ARBA" id="ARBA00006964"/>
    </source>
</evidence>
<dbReference type="Pfam" id="PF01784">
    <property type="entry name" value="DUF34_NIF3"/>
    <property type="match status" value="1"/>
</dbReference>
<dbReference type="InterPro" id="IPR036069">
    <property type="entry name" value="DUF34/NIF3_sf"/>
</dbReference>
<evidence type="ECO:0000256" key="3">
    <source>
        <dbReference type="ARBA" id="ARBA00022723"/>
    </source>
</evidence>
<name>A0A0M9ADQ4_THEAQ</name>
<organism evidence="5 6">
    <name type="scientific">Thermus aquaticus</name>
    <dbReference type="NCBI Taxonomy" id="271"/>
    <lineage>
        <taxon>Bacteria</taxon>
        <taxon>Thermotogati</taxon>
        <taxon>Deinococcota</taxon>
        <taxon>Deinococci</taxon>
        <taxon>Thermales</taxon>
        <taxon>Thermaceae</taxon>
        <taxon>Thermus</taxon>
    </lineage>
</organism>
<dbReference type="GO" id="GO:0046872">
    <property type="term" value="F:metal ion binding"/>
    <property type="evidence" value="ECO:0007669"/>
    <property type="project" value="UniProtKB-KW"/>
</dbReference>
<protein>
    <recommendedName>
        <fullName evidence="2">GTP cyclohydrolase 1 type 2 homolog</fullName>
    </recommendedName>
</protein>
<dbReference type="FunFam" id="3.40.1390.30:FF:000001">
    <property type="entry name" value="GTP cyclohydrolase 1 type 2"/>
    <property type="match status" value="1"/>
</dbReference>
<evidence type="ECO:0000256" key="2">
    <source>
        <dbReference type="ARBA" id="ARBA00022112"/>
    </source>
</evidence>
<proteinExistence type="inferred from homology"/>
<evidence type="ECO:0000313" key="6">
    <source>
        <dbReference type="Proteomes" id="UP000037685"/>
    </source>
</evidence>
<dbReference type="GO" id="GO:0016787">
    <property type="term" value="F:hydrolase activity"/>
    <property type="evidence" value="ECO:0007669"/>
    <property type="project" value="UniProtKB-KW"/>
</dbReference>
<dbReference type="EMBL" id="LHCI01000106">
    <property type="protein sequence ID" value="KOX89947.1"/>
    <property type="molecule type" value="Genomic_DNA"/>
</dbReference>
<dbReference type="PANTHER" id="PTHR13799">
    <property type="entry name" value="NGG1 INTERACTING FACTOR 3"/>
    <property type="match status" value="1"/>
</dbReference>
<keyword evidence="3 4" id="KW-0479">Metal-binding</keyword>
<dbReference type="GO" id="GO:0005737">
    <property type="term" value="C:cytoplasm"/>
    <property type="evidence" value="ECO:0007669"/>
    <property type="project" value="TreeGrafter"/>
</dbReference>
<accession>A0A0M9ADQ4</accession>
<sequence length="242" mass="26703">MDRDELVRYLNGYLDLEAFPQDPSLNGLQVEGKPRVTKVGAAVDAGEAIFRKALEEGVDFLLVHHGLFWGRPFPIVGHHKRRLALLFQGGINLYAAHLPLDAHPEVGNNFVLARDLGLLDLTPWDVGVRGRFPLPTPLLQVADRLGQLTGMQPLVHQGGLDQVETVIIVSGSGTGLLPKVDADLFITGEPKHAVFHETFERGLNVIYAGHYDTETFGVKALAQHLYERFGLPWVFLDHPTGL</sequence>
<evidence type="ECO:0000256" key="4">
    <source>
        <dbReference type="PIRSR" id="PIRSR602678-1"/>
    </source>
</evidence>
<feature type="binding site" evidence="4">
    <location>
        <position position="65"/>
    </location>
    <ligand>
        <name>a divalent metal cation</name>
        <dbReference type="ChEBI" id="CHEBI:60240"/>
        <label>1</label>
    </ligand>
</feature>
<dbReference type="Gene3D" id="3.40.1390.30">
    <property type="entry name" value="NIF3 (NGG1p interacting factor 3)-like"/>
    <property type="match status" value="2"/>
</dbReference>